<gene>
    <name evidence="1" type="ORF">GJU40_10715</name>
</gene>
<sequence length="82" mass="9467">MAHMKFYLEAVGSRPVSTDYTSPAYISTEGKLAAAAKEMAKKQKLKYIGYDQLQKGYRVYFEKAALLKSSRKNYIYYAEYTE</sequence>
<dbReference type="Proteomes" id="UP000448867">
    <property type="component" value="Unassembled WGS sequence"/>
</dbReference>
<keyword evidence="2" id="KW-1185">Reference proteome</keyword>
<comment type="caution">
    <text evidence="1">The sequence shown here is derived from an EMBL/GenBank/DDBJ whole genome shotgun (WGS) entry which is preliminary data.</text>
</comment>
<dbReference type="AlphaFoldDB" id="A0A7X2IZF3"/>
<dbReference type="EMBL" id="WKKI01000018">
    <property type="protein sequence ID" value="MRX72618.1"/>
    <property type="molecule type" value="Genomic_DNA"/>
</dbReference>
<proteinExistence type="predicted"/>
<reference evidence="1 2" key="1">
    <citation type="submission" date="2019-11" db="EMBL/GenBank/DDBJ databases">
        <title>Bacillus lacus genome.</title>
        <authorList>
            <person name="Allen C.J."/>
            <person name="Newman J.D."/>
        </authorList>
    </citation>
    <scope>NUCLEOTIDE SEQUENCE [LARGE SCALE GENOMIC DNA]</scope>
    <source>
        <strain evidence="1 2">KCTC 33946</strain>
    </source>
</reference>
<dbReference type="OrthoDB" id="2883745at2"/>
<accession>A0A7X2IZF3</accession>
<evidence type="ECO:0000313" key="1">
    <source>
        <dbReference type="EMBL" id="MRX72618.1"/>
    </source>
</evidence>
<evidence type="ECO:0000313" key="2">
    <source>
        <dbReference type="Proteomes" id="UP000448867"/>
    </source>
</evidence>
<dbReference type="RefSeq" id="WP_154307779.1">
    <property type="nucleotide sequence ID" value="NZ_WKKI01000018.1"/>
</dbReference>
<protein>
    <submittedName>
        <fullName evidence="1">Uncharacterized protein</fullName>
    </submittedName>
</protein>
<organism evidence="1 2">
    <name type="scientific">Metabacillus lacus</name>
    <dbReference type="NCBI Taxonomy" id="1983721"/>
    <lineage>
        <taxon>Bacteria</taxon>
        <taxon>Bacillati</taxon>
        <taxon>Bacillota</taxon>
        <taxon>Bacilli</taxon>
        <taxon>Bacillales</taxon>
        <taxon>Bacillaceae</taxon>
        <taxon>Metabacillus</taxon>
    </lineage>
</organism>
<name>A0A7X2IZF3_9BACI</name>